<organism evidence="1 2">
    <name type="scientific">Vitis vinifera</name>
    <name type="common">Grape</name>
    <dbReference type="NCBI Taxonomy" id="29760"/>
    <lineage>
        <taxon>Eukaryota</taxon>
        <taxon>Viridiplantae</taxon>
        <taxon>Streptophyta</taxon>
        <taxon>Embryophyta</taxon>
        <taxon>Tracheophyta</taxon>
        <taxon>Spermatophyta</taxon>
        <taxon>Magnoliopsida</taxon>
        <taxon>eudicotyledons</taxon>
        <taxon>Gunneridae</taxon>
        <taxon>Pentapetalae</taxon>
        <taxon>rosids</taxon>
        <taxon>Vitales</taxon>
        <taxon>Vitaceae</taxon>
        <taxon>Viteae</taxon>
        <taxon>Vitis</taxon>
    </lineage>
</organism>
<comment type="caution">
    <text evidence="1">The sequence shown here is derived from an EMBL/GenBank/DDBJ whole genome shotgun (WGS) entry which is preliminary data.</text>
</comment>
<evidence type="ECO:0000313" key="1">
    <source>
        <dbReference type="EMBL" id="RVW82106.1"/>
    </source>
</evidence>
<gene>
    <name evidence="1" type="ORF">CK203_052495</name>
</gene>
<accession>A0A438HCC4</accession>
<dbReference type="AlphaFoldDB" id="A0A438HCC4"/>
<dbReference type="InterPro" id="IPR036691">
    <property type="entry name" value="Endo/exonu/phosph_ase_sf"/>
</dbReference>
<dbReference type="SUPFAM" id="SSF56219">
    <property type="entry name" value="DNase I-like"/>
    <property type="match status" value="1"/>
</dbReference>
<name>A0A438HCC4_VITVI</name>
<dbReference type="PANTHER" id="PTHR33710">
    <property type="entry name" value="BNAC02G09200D PROTEIN"/>
    <property type="match status" value="1"/>
</dbReference>
<protein>
    <submittedName>
        <fullName evidence="1">Uncharacterized protein</fullName>
    </submittedName>
</protein>
<evidence type="ECO:0000313" key="2">
    <source>
        <dbReference type="Proteomes" id="UP000288805"/>
    </source>
</evidence>
<sequence length="616" mass="69720">MKVGGRAWYGIESKSFEISVELFKGRRGRILPKGELEGLKNYWVEGGRSYKLHLHSNEVGRYLLCSAFSAEGNRIVGLLLCLWHTDFFRQVGDACGGYLGVDEETMGNRNLQWARVLIKTNGKKEVWEKKSYVSRATNSVGIAEPNPAKELHLLVGRGLQKEWPFQLLWWEGCSGRWEGSPLEEHGGWSSREDLSPTDEALLSKVACFQGMSSISFPDSGGGTLSSTPSLYEAFEEDHHGWVVVQLQLGCAGAELRLLVGEEEEADVMGKSRVPMEMWWDSPCSQGSFNRLVAFSKVLGLLVDKFEDEILGLLEKLELRIKGKTTTSSGGKGEGDDLWGFGQGEMVRSLGVGRFWNGGQWMLGAKQGGCGFLGQAGVGASGDGDRFLEGSLVYWGDFNVVRFPEEMRGYMRLSATMRRFSEVIDELCLKDRPLSGGEYTWCGGLNNSFASKLDRFLVFDDWEDQFSGLVQKNLPNLASDHSPIMLDGRGIKNGKIPFRFENMWLKLGQWNAMERVTVEELEVKRRVADEFKNWALLEEIFWRHKSRELWLKEGDKNTRFLYKMANSRKRRNFPEKLRINGALLEGENNIKEGVTNAFHLLLSEMRKWWLSYKETGV</sequence>
<proteinExistence type="predicted"/>
<dbReference type="Gene3D" id="3.60.10.10">
    <property type="entry name" value="Endonuclease/exonuclease/phosphatase"/>
    <property type="match status" value="1"/>
</dbReference>
<dbReference type="PANTHER" id="PTHR33710:SF71">
    <property type="entry name" value="ENDONUCLEASE_EXONUCLEASE_PHOSPHATASE DOMAIN-CONTAINING PROTEIN"/>
    <property type="match status" value="1"/>
</dbReference>
<dbReference type="Proteomes" id="UP000288805">
    <property type="component" value="Unassembled WGS sequence"/>
</dbReference>
<reference evidence="1 2" key="1">
    <citation type="journal article" date="2018" name="PLoS Genet.">
        <title>Population sequencing reveals clonal diversity and ancestral inbreeding in the grapevine cultivar Chardonnay.</title>
        <authorList>
            <person name="Roach M.J."/>
            <person name="Johnson D.L."/>
            <person name="Bohlmann J."/>
            <person name="van Vuuren H.J."/>
            <person name="Jones S.J."/>
            <person name="Pretorius I.S."/>
            <person name="Schmidt S.A."/>
            <person name="Borneman A.R."/>
        </authorList>
    </citation>
    <scope>NUCLEOTIDE SEQUENCE [LARGE SCALE GENOMIC DNA]</scope>
    <source>
        <strain evidence="2">cv. Chardonnay</strain>
        <tissue evidence="1">Leaf</tissue>
    </source>
</reference>
<dbReference type="EMBL" id="QGNW01000244">
    <property type="protein sequence ID" value="RVW82106.1"/>
    <property type="molecule type" value="Genomic_DNA"/>
</dbReference>